<organism evidence="1 2">
    <name type="scientific">Edaphosphingomonas laterariae</name>
    <dbReference type="NCBI Taxonomy" id="861865"/>
    <lineage>
        <taxon>Bacteria</taxon>
        <taxon>Pseudomonadati</taxon>
        <taxon>Pseudomonadota</taxon>
        <taxon>Alphaproteobacteria</taxon>
        <taxon>Sphingomonadales</taxon>
        <taxon>Rhizorhabdaceae</taxon>
        <taxon>Edaphosphingomonas</taxon>
    </lineage>
</organism>
<dbReference type="InterPro" id="IPR023401">
    <property type="entry name" value="ODC_N"/>
</dbReference>
<dbReference type="Gene3D" id="3.30.1780.10">
    <property type="entry name" value="ornithine cyclodeaminase, domain 1"/>
    <property type="match status" value="1"/>
</dbReference>
<dbReference type="EMBL" id="FZOS01000001">
    <property type="protein sequence ID" value="SNS12507.1"/>
    <property type="molecule type" value="Genomic_DNA"/>
</dbReference>
<dbReference type="SUPFAM" id="SSF51735">
    <property type="entry name" value="NAD(P)-binding Rossmann-fold domains"/>
    <property type="match status" value="1"/>
</dbReference>
<dbReference type="PANTHER" id="PTHR13812">
    <property type="entry name" value="KETIMINE REDUCTASE MU-CRYSTALLIN"/>
    <property type="match status" value="1"/>
</dbReference>
<dbReference type="AlphaFoldDB" id="A0A239BWW3"/>
<dbReference type="Gene3D" id="3.40.50.720">
    <property type="entry name" value="NAD(P)-binding Rossmann-like Domain"/>
    <property type="match status" value="1"/>
</dbReference>
<proteinExistence type="predicted"/>
<accession>A0A239BWW3</accession>
<dbReference type="InterPro" id="IPR003462">
    <property type="entry name" value="ODC_Mu_crystall"/>
</dbReference>
<name>A0A239BWW3_9SPHN</name>
<keyword evidence="2" id="KW-1185">Reference proteome</keyword>
<dbReference type="InterPro" id="IPR036291">
    <property type="entry name" value="NAD(P)-bd_dom_sf"/>
</dbReference>
<gene>
    <name evidence="1" type="ORF">SAMN06295912_101456</name>
</gene>
<evidence type="ECO:0000313" key="1">
    <source>
        <dbReference type="EMBL" id="SNS12507.1"/>
    </source>
</evidence>
<dbReference type="RefSeq" id="WP_245842538.1">
    <property type="nucleotide sequence ID" value="NZ_FZOS01000001.1"/>
</dbReference>
<dbReference type="Pfam" id="PF02423">
    <property type="entry name" value="OCD_Mu_crystall"/>
    <property type="match status" value="1"/>
</dbReference>
<dbReference type="PIRSF" id="PIRSF001439">
    <property type="entry name" value="CryM"/>
    <property type="match status" value="1"/>
</dbReference>
<reference evidence="2" key="1">
    <citation type="submission" date="2017-06" db="EMBL/GenBank/DDBJ databases">
        <authorList>
            <person name="Varghese N."/>
            <person name="Submissions S."/>
        </authorList>
    </citation>
    <scope>NUCLEOTIDE SEQUENCE [LARGE SCALE GENOMIC DNA]</scope>
    <source>
        <strain evidence="2">LNB2</strain>
    </source>
</reference>
<protein>
    <submittedName>
        <fullName evidence="1">Ornithine cyclodeaminase</fullName>
    </submittedName>
</protein>
<evidence type="ECO:0000313" key="2">
    <source>
        <dbReference type="Proteomes" id="UP000198281"/>
    </source>
</evidence>
<dbReference type="GO" id="GO:0005737">
    <property type="term" value="C:cytoplasm"/>
    <property type="evidence" value="ECO:0007669"/>
    <property type="project" value="TreeGrafter"/>
</dbReference>
<dbReference type="Proteomes" id="UP000198281">
    <property type="component" value="Unassembled WGS sequence"/>
</dbReference>
<dbReference type="PANTHER" id="PTHR13812:SF19">
    <property type="entry name" value="KETIMINE REDUCTASE MU-CRYSTALLIN"/>
    <property type="match status" value="1"/>
</dbReference>
<sequence length="334" mass="35062">MSDPMPDPMIVIGREDVARHLDMAACIGLMRDAMAALSQGRTRQLLRQIIDFDDGNAFGVMPGAIDDLAFGAKLVSVYPANFARGVQSHQGVLALFDPASGAPVSMIHAGEVTAIRTAAASAAATDALARADAHRLAILGYGEQAWQHAVAMRHVRPISHIAIWGRSPERAAAFAARVSAELGLPATAAPDVATAVADADIVCTVTAASQPILFSDQVRDGTHLNIVGSSRAGPVEIDGALVARARLFADHRESVLRQGAEVINALESGLISEDHVQEIGQVYSGALHSGTTKLTANPTIYKSLGSIVQDLAAGWHLYRLARERGFGTAIPAFG</sequence>